<protein>
    <recommendedName>
        <fullName evidence="2">histidine kinase</fullName>
        <ecNumber evidence="2">2.7.13.3</ecNumber>
    </recommendedName>
</protein>
<dbReference type="PRINTS" id="PR00344">
    <property type="entry name" value="BCTRLSENSOR"/>
</dbReference>
<feature type="coiled-coil region" evidence="6">
    <location>
        <begin position="356"/>
        <end position="406"/>
    </location>
</feature>
<dbReference type="EMBL" id="BAABGY010000018">
    <property type="protein sequence ID" value="GAA4343800.1"/>
    <property type="molecule type" value="Genomic_DNA"/>
</dbReference>
<dbReference type="InterPro" id="IPR000700">
    <property type="entry name" value="PAS-assoc_C"/>
</dbReference>
<dbReference type="InterPro" id="IPR004358">
    <property type="entry name" value="Sig_transdc_His_kin-like_C"/>
</dbReference>
<dbReference type="InterPro" id="IPR036097">
    <property type="entry name" value="HisK_dim/P_sf"/>
</dbReference>
<dbReference type="SMART" id="SM00091">
    <property type="entry name" value="PAS"/>
    <property type="match status" value="2"/>
</dbReference>
<evidence type="ECO:0000313" key="10">
    <source>
        <dbReference type="EMBL" id="GAA4343800.1"/>
    </source>
</evidence>
<dbReference type="SUPFAM" id="SSF47384">
    <property type="entry name" value="Homodimeric domain of signal transducing histidine kinase"/>
    <property type="match status" value="1"/>
</dbReference>
<dbReference type="InterPro" id="IPR013767">
    <property type="entry name" value="PAS_fold"/>
</dbReference>
<dbReference type="CDD" id="cd00130">
    <property type="entry name" value="PAS"/>
    <property type="match status" value="2"/>
</dbReference>
<comment type="catalytic activity">
    <reaction evidence="1">
        <text>ATP + protein L-histidine = ADP + protein N-phospho-L-histidine.</text>
        <dbReference type="EC" id="2.7.13.3"/>
    </reaction>
</comment>
<dbReference type="Pfam" id="PF00989">
    <property type="entry name" value="PAS"/>
    <property type="match status" value="2"/>
</dbReference>
<dbReference type="SUPFAM" id="SSF55874">
    <property type="entry name" value="ATPase domain of HSP90 chaperone/DNA topoisomerase II/histidine kinase"/>
    <property type="match status" value="1"/>
</dbReference>
<gene>
    <name evidence="10" type="ORF">GCM10023184_44350</name>
</gene>
<dbReference type="InterPro" id="IPR000014">
    <property type="entry name" value="PAS"/>
</dbReference>
<dbReference type="Gene3D" id="3.30.565.10">
    <property type="entry name" value="Histidine kinase-like ATPase, C-terminal domain"/>
    <property type="match status" value="1"/>
</dbReference>
<evidence type="ECO:0000256" key="3">
    <source>
        <dbReference type="ARBA" id="ARBA00022553"/>
    </source>
</evidence>
<name>A0ABP8HSQ0_9BACT</name>
<dbReference type="Pfam" id="PF00512">
    <property type="entry name" value="HisKA"/>
    <property type="match status" value="1"/>
</dbReference>
<evidence type="ECO:0000259" key="7">
    <source>
        <dbReference type="PROSITE" id="PS50109"/>
    </source>
</evidence>
<organism evidence="10 11">
    <name type="scientific">Flaviaesturariibacter amylovorans</name>
    <dbReference type="NCBI Taxonomy" id="1084520"/>
    <lineage>
        <taxon>Bacteria</taxon>
        <taxon>Pseudomonadati</taxon>
        <taxon>Bacteroidota</taxon>
        <taxon>Chitinophagia</taxon>
        <taxon>Chitinophagales</taxon>
        <taxon>Chitinophagaceae</taxon>
        <taxon>Flaviaestuariibacter</taxon>
    </lineage>
</organism>
<dbReference type="InterPro" id="IPR003661">
    <property type="entry name" value="HisK_dim/P_dom"/>
</dbReference>
<keyword evidence="6" id="KW-0175">Coiled coil</keyword>
<evidence type="ECO:0000256" key="2">
    <source>
        <dbReference type="ARBA" id="ARBA00012438"/>
    </source>
</evidence>
<dbReference type="InterPro" id="IPR052162">
    <property type="entry name" value="Sensor_kinase/Photoreceptor"/>
</dbReference>
<evidence type="ECO:0000259" key="8">
    <source>
        <dbReference type="PROSITE" id="PS50112"/>
    </source>
</evidence>
<dbReference type="InterPro" id="IPR003594">
    <property type="entry name" value="HATPase_dom"/>
</dbReference>
<evidence type="ECO:0000259" key="9">
    <source>
        <dbReference type="PROSITE" id="PS50113"/>
    </source>
</evidence>
<dbReference type="EC" id="2.7.13.3" evidence="2"/>
<proteinExistence type="predicted"/>
<dbReference type="PROSITE" id="PS50109">
    <property type="entry name" value="HIS_KIN"/>
    <property type="match status" value="1"/>
</dbReference>
<dbReference type="CDD" id="cd00082">
    <property type="entry name" value="HisKA"/>
    <property type="match status" value="1"/>
</dbReference>
<evidence type="ECO:0000256" key="5">
    <source>
        <dbReference type="ARBA" id="ARBA00022777"/>
    </source>
</evidence>
<comment type="caution">
    <text evidence="10">The sequence shown here is derived from an EMBL/GenBank/DDBJ whole genome shotgun (WGS) entry which is preliminary data.</text>
</comment>
<dbReference type="InterPro" id="IPR005467">
    <property type="entry name" value="His_kinase_dom"/>
</dbReference>
<dbReference type="InterPro" id="IPR035965">
    <property type="entry name" value="PAS-like_dom_sf"/>
</dbReference>
<dbReference type="PROSITE" id="PS50113">
    <property type="entry name" value="PAC"/>
    <property type="match status" value="2"/>
</dbReference>
<feature type="domain" description="PAS" evidence="8">
    <location>
        <begin position="143"/>
        <end position="214"/>
    </location>
</feature>
<dbReference type="Proteomes" id="UP001501725">
    <property type="component" value="Unassembled WGS sequence"/>
</dbReference>
<evidence type="ECO:0000256" key="1">
    <source>
        <dbReference type="ARBA" id="ARBA00000085"/>
    </source>
</evidence>
<dbReference type="Gene3D" id="3.30.450.20">
    <property type="entry name" value="PAS domain"/>
    <property type="match status" value="2"/>
</dbReference>
<dbReference type="Gene3D" id="1.10.287.130">
    <property type="match status" value="1"/>
</dbReference>
<dbReference type="SMART" id="SM00086">
    <property type="entry name" value="PAC"/>
    <property type="match status" value="2"/>
</dbReference>
<evidence type="ECO:0000313" key="11">
    <source>
        <dbReference type="Proteomes" id="UP001501725"/>
    </source>
</evidence>
<dbReference type="RefSeq" id="WP_345258191.1">
    <property type="nucleotide sequence ID" value="NZ_BAABGY010000018.1"/>
</dbReference>
<dbReference type="Pfam" id="PF02518">
    <property type="entry name" value="HATPase_c"/>
    <property type="match status" value="1"/>
</dbReference>
<dbReference type="SUPFAM" id="SSF55785">
    <property type="entry name" value="PYP-like sensor domain (PAS domain)"/>
    <property type="match status" value="2"/>
</dbReference>
<evidence type="ECO:0000256" key="6">
    <source>
        <dbReference type="SAM" id="Coils"/>
    </source>
</evidence>
<keyword evidence="3" id="KW-0597">Phosphoprotein</keyword>
<keyword evidence="11" id="KW-1185">Reference proteome</keyword>
<dbReference type="SMART" id="SM00387">
    <property type="entry name" value="HATPase_c"/>
    <property type="match status" value="1"/>
</dbReference>
<sequence length="523" mass="59133">MAQITPLPYEDEWLRGIFENAHDLIHIVRTDGTILYANRAWSNTLGYHLEEIVGHLIFTFVHPDDLDAYRSYRQLVIEGGRAPRSHSFRMRTRSGRSITVEGAISVRREAGNVLYTTGIFRDMTARLEQEAELRRLNSELRRREGDLTRILEGAPDAIVIIDRKSTVLYWNQKAVDVFGWTAAEVLHRSLNDSIVPERYREAHQRGMDRYLATGEPHVMGTTIEITALKKGGQEFHVALTIAETSFEGEVAFIAFIRDITEQKRSQLELLEQSKALEQSNAQLEEFAHAASHDLKEPIRKVRTFANRLRETLDSRMSEKETGYFTRMELAAQRMGQLVDDLLAYSQARPGEGLREHVDLNELLQDVREDLALAIEESRAELLATPLPQLQGNRRQLQQLLQNLLANSLKYTRPGIPPVIRISAGRLPCTEAGLPLPGDCHLITISDNGIGFEQKDAGQMFQLFHRLKRHEGYSGTGIGLSIVRRVVENHGGRIEAEGRPGEGATFRIFLPDRQAPPANNPETA</sequence>
<reference evidence="11" key="1">
    <citation type="journal article" date="2019" name="Int. J. Syst. Evol. Microbiol.">
        <title>The Global Catalogue of Microorganisms (GCM) 10K type strain sequencing project: providing services to taxonomists for standard genome sequencing and annotation.</title>
        <authorList>
            <consortium name="The Broad Institute Genomics Platform"/>
            <consortium name="The Broad Institute Genome Sequencing Center for Infectious Disease"/>
            <person name="Wu L."/>
            <person name="Ma J."/>
        </authorList>
    </citation>
    <scope>NUCLEOTIDE SEQUENCE [LARGE SCALE GENOMIC DNA]</scope>
    <source>
        <strain evidence="11">JCM 17919</strain>
    </source>
</reference>
<feature type="domain" description="PAS" evidence="8">
    <location>
        <begin position="10"/>
        <end position="80"/>
    </location>
</feature>
<evidence type="ECO:0000256" key="4">
    <source>
        <dbReference type="ARBA" id="ARBA00022679"/>
    </source>
</evidence>
<dbReference type="SMART" id="SM00388">
    <property type="entry name" value="HisKA"/>
    <property type="match status" value="1"/>
</dbReference>
<dbReference type="PANTHER" id="PTHR43304:SF1">
    <property type="entry name" value="PAC DOMAIN-CONTAINING PROTEIN"/>
    <property type="match status" value="1"/>
</dbReference>
<feature type="domain" description="PAC" evidence="9">
    <location>
        <begin position="84"/>
        <end position="135"/>
    </location>
</feature>
<dbReference type="NCBIfam" id="TIGR00229">
    <property type="entry name" value="sensory_box"/>
    <property type="match status" value="2"/>
</dbReference>
<accession>A0ABP8HSQ0</accession>
<keyword evidence="4" id="KW-0808">Transferase</keyword>
<dbReference type="InterPro" id="IPR001610">
    <property type="entry name" value="PAC"/>
</dbReference>
<dbReference type="InterPro" id="IPR036890">
    <property type="entry name" value="HATPase_C_sf"/>
</dbReference>
<keyword evidence="5" id="KW-0418">Kinase</keyword>
<feature type="domain" description="Histidine kinase" evidence="7">
    <location>
        <begin position="289"/>
        <end position="513"/>
    </location>
</feature>
<feature type="domain" description="PAC" evidence="9">
    <location>
        <begin position="221"/>
        <end position="271"/>
    </location>
</feature>
<dbReference type="PROSITE" id="PS50112">
    <property type="entry name" value="PAS"/>
    <property type="match status" value="2"/>
</dbReference>
<dbReference type="PANTHER" id="PTHR43304">
    <property type="entry name" value="PHYTOCHROME-LIKE PROTEIN CPH1"/>
    <property type="match status" value="1"/>
</dbReference>